<dbReference type="STRING" id="1560345.AWL63_03050"/>
<proteinExistence type="predicted"/>
<accession>A0A1B3Z6P2</accession>
<organism evidence="1 2">
    <name type="scientific">Sphingomonas panacis</name>
    <dbReference type="NCBI Taxonomy" id="1560345"/>
    <lineage>
        <taxon>Bacteria</taxon>
        <taxon>Pseudomonadati</taxon>
        <taxon>Pseudomonadota</taxon>
        <taxon>Alphaproteobacteria</taxon>
        <taxon>Sphingomonadales</taxon>
        <taxon>Sphingomonadaceae</taxon>
        <taxon>Sphingomonas</taxon>
    </lineage>
</organism>
<dbReference type="PANTHER" id="PTHR39441">
    <property type="entry name" value="DUF2252 DOMAIN-CONTAINING PROTEIN"/>
    <property type="match status" value="1"/>
</dbReference>
<dbReference type="Pfam" id="PF10009">
    <property type="entry name" value="DUF2252"/>
    <property type="match status" value="1"/>
</dbReference>
<reference evidence="1 2" key="1">
    <citation type="submission" date="2016-01" db="EMBL/GenBank/DDBJ databases">
        <title>Complete genome and mega plasmid sequence of Sphingomonas panacis DCY99 elicits systemic resistance in rice to Xanthomonas oryzae.</title>
        <authorList>
            <person name="Kim Y.J."/>
            <person name="Yang D.C."/>
            <person name="Sing P."/>
        </authorList>
    </citation>
    <scope>NUCLEOTIDE SEQUENCE [LARGE SCALE GENOMIC DNA]</scope>
    <source>
        <strain evidence="1 2">DCY99</strain>
    </source>
</reference>
<keyword evidence="2" id="KW-1185">Reference proteome</keyword>
<protein>
    <recommendedName>
        <fullName evidence="3">DUF2252 domain-containing protein</fullName>
    </recommendedName>
</protein>
<evidence type="ECO:0008006" key="3">
    <source>
        <dbReference type="Google" id="ProtNLM"/>
    </source>
</evidence>
<dbReference type="AlphaFoldDB" id="A0A1B3Z6P2"/>
<evidence type="ECO:0000313" key="1">
    <source>
        <dbReference type="EMBL" id="AOH83102.1"/>
    </source>
</evidence>
<gene>
    <name evidence="1" type="ORF">AWL63_03050</name>
</gene>
<dbReference type="InterPro" id="IPR011009">
    <property type="entry name" value="Kinase-like_dom_sf"/>
</dbReference>
<dbReference type="RefSeq" id="WP_069203687.1">
    <property type="nucleotide sequence ID" value="NZ_CP014168.1"/>
</dbReference>
<dbReference type="OrthoDB" id="1491115at2"/>
<dbReference type="InterPro" id="IPR018721">
    <property type="entry name" value="DUF2252"/>
</dbReference>
<sequence length="357" mass="39126">MSDIHESIQRYEGWLRAQLGDDIIEKDLVRKRAKMAKTAFVFLRATYWRWAETILAVCPDLADAPPVLAIGDTHLENFGTWRDAEGRLVWGANDFDDAAVMPWPLDLVRLAASALLAGGESAEDICDALWDGYLAGLARPHPLILEREHRWLRREMMLPEKERADWWRKLAPGGKARKAGAAAPERFHAALAAALPVAASGSELPIFARTAGTGSLGKPRYTAQIAWLGGPVVREVKTILPSAWAVFGPGSDATIRAGTIAHAETRAVDPHYRVEDGLVVRRLSPNSRKIEVKDAGAVLMSAEMLRLMGREIATCHAGDALRRDAVRADAAQRTSGWLRGHARAAAKAVKHDYKAFA</sequence>
<dbReference type="EMBL" id="CP014168">
    <property type="protein sequence ID" value="AOH83102.1"/>
    <property type="molecule type" value="Genomic_DNA"/>
</dbReference>
<dbReference type="PANTHER" id="PTHR39441:SF1">
    <property type="entry name" value="DUF2252 DOMAIN-CONTAINING PROTEIN"/>
    <property type="match status" value="1"/>
</dbReference>
<evidence type="ECO:0000313" key="2">
    <source>
        <dbReference type="Proteomes" id="UP000094256"/>
    </source>
</evidence>
<dbReference type="SUPFAM" id="SSF56112">
    <property type="entry name" value="Protein kinase-like (PK-like)"/>
    <property type="match status" value="1"/>
</dbReference>
<dbReference type="Proteomes" id="UP000094256">
    <property type="component" value="Chromosome"/>
</dbReference>
<name>A0A1B3Z6P2_9SPHN</name>
<dbReference type="KEGG" id="span:AWL63_03050"/>